<evidence type="ECO:0000256" key="1">
    <source>
        <dbReference type="ARBA" id="ARBA00022737"/>
    </source>
</evidence>
<evidence type="ECO:0000256" key="2">
    <source>
        <dbReference type="ARBA" id="ARBA00022803"/>
    </source>
</evidence>
<dbReference type="Gene3D" id="1.25.40.10">
    <property type="entry name" value="Tetratricopeptide repeat domain"/>
    <property type="match status" value="2"/>
</dbReference>
<dbReference type="SUPFAM" id="SSF48452">
    <property type="entry name" value="TPR-like"/>
    <property type="match status" value="1"/>
</dbReference>
<proteinExistence type="predicted"/>
<evidence type="ECO:0000256" key="3">
    <source>
        <dbReference type="SAM" id="Coils"/>
    </source>
</evidence>
<keyword evidence="6" id="KW-1185">Reference proteome</keyword>
<evidence type="ECO:0000313" key="6">
    <source>
        <dbReference type="Proteomes" id="UP001159428"/>
    </source>
</evidence>
<dbReference type="Proteomes" id="UP001159428">
    <property type="component" value="Unassembled WGS sequence"/>
</dbReference>
<dbReference type="PANTHER" id="PTHR45641:SF19">
    <property type="entry name" value="NEPHROCYSTIN-3"/>
    <property type="match status" value="1"/>
</dbReference>
<feature type="coiled-coil region" evidence="3">
    <location>
        <begin position="67"/>
        <end position="94"/>
    </location>
</feature>
<dbReference type="EMBL" id="CALNXJ010000004">
    <property type="protein sequence ID" value="CAH3038675.1"/>
    <property type="molecule type" value="Genomic_DNA"/>
</dbReference>
<reference evidence="5 6" key="1">
    <citation type="submission" date="2022-05" db="EMBL/GenBank/DDBJ databases">
        <authorList>
            <consortium name="Genoscope - CEA"/>
            <person name="William W."/>
        </authorList>
    </citation>
    <scope>NUCLEOTIDE SEQUENCE [LARGE SCALE GENOMIC DNA]</scope>
</reference>
<evidence type="ECO:0008006" key="7">
    <source>
        <dbReference type="Google" id="ProtNLM"/>
    </source>
</evidence>
<dbReference type="Pfam" id="PF13424">
    <property type="entry name" value="TPR_12"/>
    <property type="match status" value="1"/>
</dbReference>
<dbReference type="AlphaFoldDB" id="A0AAU9VV07"/>
<sequence length="142" mass="16146">MRFVEIIKRPIKSGRSTHFQCIYLGDHPFTATLMDDLGTSYQALENYGSAIKFLRKAPHIRKHSVGNHQALAKKEDLDEALEALRSALAIQNEVLGNHQETERSHREIAYVLKKLGRHEEAKREDLLAQQVSMSVSEPQPES</sequence>
<gene>
    <name evidence="5" type="ORF">PMEA_00021836</name>
</gene>
<evidence type="ECO:0000256" key="4">
    <source>
        <dbReference type="SAM" id="MobiDB-lite"/>
    </source>
</evidence>
<feature type="region of interest" description="Disordered" evidence="4">
    <location>
        <begin position="123"/>
        <end position="142"/>
    </location>
</feature>
<keyword evidence="1" id="KW-0677">Repeat</keyword>
<dbReference type="Pfam" id="PF13374">
    <property type="entry name" value="TPR_10"/>
    <property type="match status" value="1"/>
</dbReference>
<dbReference type="InterPro" id="IPR011990">
    <property type="entry name" value="TPR-like_helical_dom_sf"/>
</dbReference>
<organism evidence="5 6">
    <name type="scientific">Pocillopora meandrina</name>
    <dbReference type="NCBI Taxonomy" id="46732"/>
    <lineage>
        <taxon>Eukaryota</taxon>
        <taxon>Metazoa</taxon>
        <taxon>Cnidaria</taxon>
        <taxon>Anthozoa</taxon>
        <taxon>Hexacorallia</taxon>
        <taxon>Scleractinia</taxon>
        <taxon>Astrocoeniina</taxon>
        <taxon>Pocilloporidae</taxon>
        <taxon>Pocillopora</taxon>
    </lineage>
</organism>
<name>A0AAU9VV07_9CNID</name>
<evidence type="ECO:0000313" key="5">
    <source>
        <dbReference type="EMBL" id="CAH3038675.1"/>
    </source>
</evidence>
<accession>A0AAU9VV07</accession>
<protein>
    <recommendedName>
        <fullName evidence="7">TPR-like protein</fullName>
    </recommendedName>
</protein>
<comment type="caution">
    <text evidence="5">The sequence shown here is derived from an EMBL/GenBank/DDBJ whole genome shotgun (WGS) entry which is preliminary data.</text>
</comment>
<dbReference type="PANTHER" id="PTHR45641">
    <property type="entry name" value="TETRATRICOPEPTIDE REPEAT PROTEIN (AFU_ORTHOLOGUE AFUA_6G03870)"/>
    <property type="match status" value="1"/>
</dbReference>
<feature type="compositionally biased region" description="Polar residues" evidence="4">
    <location>
        <begin position="129"/>
        <end position="142"/>
    </location>
</feature>
<keyword evidence="2" id="KW-0802">TPR repeat</keyword>
<keyword evidence="3" id="KW-0175">Coiled coil</keyword>